<dbReference type="EMBL" id="CP144699">
    <property type="protein sequence ID" value="WVZ20685.1"/>
    <property type="molecule type" value="Genomic_DNA"/>
</dbReference>
<protein>
    <submittedName>
        <fullName evidence="1">Uncharacterized protein</fullName>
    </submittedName>
</protein>
<dbReference type="Proteomes" id="UP001374535">
    <property type="component" value="Chromosome 2"/>
</dbReference>
<evidence type="ECO:0000313" key="2">
    <source>
        <dbReference type="Proteomes" id="UP001374535"/>
    </source>
</evidence>
<accession>A0AAQ3P2Y6</accession>
<dbReference type="AlphaFoldDB" id="A0AAQ3P2Y6"/>
<keyword evidence="2" id="KW-1185">Reference proteome</keyword>
<sequence>MMRPCLFLYQGWRYTAALLEASHPQYCSCSPYVVSVLSHLCFCIGLKEFSVHLLFVSFHPLKVPESWPHLGRKLHFYNFPMKHLPYLSCTMPLSSLDKFEEHECNPASILLKDSFYAIQ</sequence>
<reference evidence="1 2" key="1">
    <citation type="journal article" date="2023" name="Life. Sci Alliance">
        <title>Evolutionary insights into 3D genome organization and epigenetic landscape of Vigna mungo.</title>
        <authorList>
            <person name="Junaid A."/>
            <person name="Singh B."/>
            <person name="Bhatia S."/>
        </authorList>
    </citation>
    <scope>NUCLEOTIDE SEQUENCE [LARGE SCALE GENOMIC DNA]</scope>
    <source>
        <strain evidence="1">Urdbean</strain>
    </source>
</reference>
<name>A0AAQ3P2Y6_VIGMU</name>
<evidence type="ECO:0000313" key="1">
    <source>
        <dbReference type="EMBL" id="WVZ20685.1"/>
    </source>
</evidence>
<gene>
    <name evidence="1" type="ORF">V8G54_008007</name>
</gene>
<organism evidence="1 2">
    <name type="scientific">Vigna mungo</name>
    <name type="common">Black gram</name>
    <name type="synonym">Phaseolus mungo</name>
    <dbReference type="NCBI Taxonomy" id="3915"/>
    <lineage>
        <taxon>Eukaryota</taxon>
        <taxon>Viridiplantae</taxon>
        <taxon>Streptophyta</taxon>
        <taxon>Embryophyta</taxon>
        <taxon>Tracheophyta</taxon>
        <taxon>Spermatophyta</taxon>
        <taxon>Magnoliopsida</taxon>
        <taxon>eudicotyledons</taxon>
        <taxon>Gunneridae</taxon>
        <taxon>Pentapetalae</taxon>
        <taxon>rosids</taxon>
        <taxon>fabids</taxon>
        <taxon>Fabales</taxon>
        <taxon>Fabaceae</taxon>
        <taxon>Papilionoideae</taxon>
        <taxon>50 kb inversion clade</taxon>
        <taxon>NPAAA clade</taxon>
        <taxon>indigoferoid/millettioid clade</taxon>
        <taxon>Phaseoleae</taxon>
        <taxon>Vigna</taxon>
    </lineage>
</organism>
<proteinExistence type="predicted"/>